<name>A0A061IK30_CRIGR</name>
<evidence type="ECO:0000313" key="2">
    <source>
        <dbReference type="Proteomes" id="UP000030759"/>
    </source>
</evidence>
<protein>
    <submittedName>
        <fullName evidence="1">Tumor necrosis factor receptor superfamily member 21</fullName>
    </submittedName>
</protein>
<proteinExistence type="predicted"/>
<keyword evidence="1" id="KW-0675">Receptor</keyword>
<organism evidence="1 2">
    <name type="scientific">Cricetulus griseus</name>
    <name type="common">Chinese hamster</name>
    <name type="synonym">Cricetulus barabensis griseus</name>
    <dbReference type="NCBI Taxonomy" id="10029"/>
    <lineage>
        <taxon>Eukaryota</taxon>
        <taxon>Metazoa</taxon>
        <taxon>Chordata</taxon>
        <taxon>Craniata</taxon>
        <taxon>Vertebrata</taxon>
        <taxon>Euteleostomi</taxon>
        <taxon>Mammalia</taxon>
        <taxon>Eutheria</taxon>
        <taxon>Euarchontoglires</taxon>
        <taxon>Glires</taxon>
        <taxon>Rodentia</taxon>
        <taxon>Myomorpha</taxon>
        <taxon>Muroidea</taxon>
        <taxon>Cricetidae</taxon>
        <taxon>Cricetinae</taxon>
        <taxon>Cricetulus</taxon>
    </lineage>
</organism>
<accession>A0A061IK30</accession>
<dbReference type="AlphaFoldDB" id="A0A061IK30"/>
<dbReference type="EMBL" id="KE666870">
    <property type="protein sequence ID" value="ERE87780.1"/>
    <property type="molecule type" value="Genomic_DNA"/>
</dbReference>
<gene>
    <name evidence="1" type="ORF">H671_1g3531</name>
</gene>
<reference evidence="2" key="1">
    <citation type="journal article" date="2013" name="Nat. Biotechnol.">
        <title>Chinese hamster genome sequenced from sorted chromosomes.</title>
        <authorList>
            <person name="Brinkrolf K."/>
            <person name="Rupp O."/>
            <person name="Laux H."/>
            <person name="Kollin F."/>
            <person name="Ernst W."/>
            <person name="Linke B."/>
            <person name="Kofler R."/>
            <person name="Romand S."/>
            <person name="Hesse F."/>
            <person name="Budach W.E."/>
            <person name="Galosy S."/>
            <person name="Muller D."/>
            <person name="Noll T."/>
            <person name="Wienberg J."/>
            <person name="Jostock T."/>
            <person name="Leonard M."/>
            <person name="Grillari J."/>
            <person name="Tauch A."/>
            <person name="Goesmann A."/>
            <person name="Helk B."/>
            <person name="Mott J.E."/>
            <person name="Puhler A."/>
            <person name="Borth N."/>
        </authorList>
    </citation>
    <scope>NUCLEOTIDE SEQUENCE [LARGE SCALE GENOMIC DNA]</scope>
    <source>
        <strain evidence="2">17A/GY</strain>
    </source>
</reference>
<sequence>MGTSASSITALASGSRVAGQVGATMVAGTLLLPHPSIILCQPLRVVRGRRNPVSCLRPVVATALSLLQCHVRMLPQWRQRDRSDNCLYYTSGQCLSSYIEQE</sequence>
<evidence type="ECO:0000313" key="1">
    <source>
        <dbReference type="EMBL" id="ERE87780.1"/>
    </source>
</evidence>
<dbReference type="Proteomes" id="UP000030759">
    <property type="component" value="Unassembled WGS sequence"/>
</dbReference>